<proteinExistence type="predicted"/>
<reference evidence="1 2" key="1">
    <citation type="submission" date="2016-02" db="EMBL/GenBank/DDBJ databases">
        <authorList>
            <consortium name="Pathogen Informatics"/>
        </authorList>
    </citation>
    <scope>NUCLEOTIDE SEQUENCE [LARGE SCALE GENOMIC DNA]</scope>
    <source>
        <strain evidence="1 2">LSS95</strain>
    </source>
</reference>
<name>A0A0Z8KLP8_STRSU</name>
<dbReference type="AlphaFoldDB" id="A0A0Z8KLP8"/>
<dbReference type="EMBL" id="FIIR01000006">
    <property type="protein sequence ID" value="CYV74550.1"/>
    <property type="molecule type" value="Genomic_DNA"/>
</dbReference>
<dbReference type="Proteomes" id="UP000069831">
    <property type="component" value="Unassembled WGS sequence"/>
</dbReference>
<organism evidence="1 2">
    <name type="scientific">Streptococcus suis</name>
    <dbReference type="NCBI Taxonomy" id="1307"/>
    <lineage>
        <taxon>Bacteria</taxon>
        <taxon>Bacillati</taxon>
        <taxon>Bacillota</taxon>
        <taxon>Bacilli</taxon>
        <taxon>Lactobacillales</taxon>
        <taxon>Streptococcaceae</taxon>
        <taxon>Streptococcus</taxon>
    </lineage>
</organism>
<evidence type="ECO:0000313" key="2">
    <source>
        <dbReference type="Proteomes" id="UP000069831"/>
    </source>
</evidence>
<sequence>MPNESIDSMKVVIENLEKLYNKYDKREFNKHIEFLLLDASQNIIMTETLYNNLKINGAYHLLVKACIALVMARLPICPYSSKSLRSYSYNLLKSIDLISNGHQ</sequence>
<evidence type="ECO:0000313" key="1">
    <source>
        <dbReference type="EMBL" id="CYV74550.1"/>
    </source>
</evidence>
<gene>
    <name evidence="1" type="ORF">ERS132457_00779</name>
</gene>
<protein>
    <submittedName>
        <fullName evidence="1">Uncharacterized protein</fullName>
    </submittedName>
</protein>
<accession>A0A0Z8KLP8</accession>